<accession>A0A7G9W3K6</accession>
<dbReference type="EMBL" id="MT806187">
    <property type="protein sequence ID" value="QNO13219.1"/>
    <property type="molecule type" value="Genomic_DNA"/>
</dbReference>
<protein>
    <submittedName>
        <fullName evidence="1">Putative universal stress protein</fullName>
    </submittedName>
</protein>
<reference evidence="1" key="1">
    <citation type="submission" date="2020-07" db="EMBL/GenBank/DDBJ databases">
        <title>Isolation of gut associated lytic bacteriophages infecting Bacteroides uniformis.</title>
        <authorList>
            <person name="Hedzet S."/>
            <person name="Accetto T."/>
            <person name="Rupnik M."/>
        </authorList>
    </citation>
    <scope>NUCLEOTIDE SEQUENCE</scope>
</reference>
<name>A0A7G9W3K6_9CAUD</name>
<organism evidence="1">
    <name type="scientific">Bacteroides phage F2</name>
    <dbReference type="NCBI Taxonomy" id="2762303"/>
    <lineage>
        <taxon>Viruses</taxon>
        <taxon>Duplodnaviria</taxon>
        <taxon>Heunggongvirae</taxon>
        <taxon>Uroviricota</taxon>
        <taxon>Caudoviricetes</taxon>
    </lineage>
</organism>
<proteinExistence type="predicted"/>
<sequence>MALFKNFADVTAADLEFTNIVSAIRETLKDSFYTWQEYPGIESSELTEYLGQYGDLYEDANEDLHVVYPVDSKMAKSLANWLANYDMVYVEAGKCVVSRSNHPAAAELINKLIKLAA</sequence>
<evidence type="ECO:0000313" key="1">
    <source>
        <dbReference type="EMBL" id="QNO13219.1"/>
    </source>
</evidence>
<gene>
    <name evidence="1" type="ORF">BacuniF2_00048</name>
</gene>